<dbReference type="PROSITE" id="PS51257">
    <property type="entry name" value="PROKAR_LIPOPROTEIN"/>
    <property type="match status" value="1"/>
</dbReference>
<sequence length="531" mass="59060">MTHIINKTGYMILLSAVLLGSCTKDFETINTPPVDPTTAPTPQVYNAIVSSLPMVSGEYSVMNSWLYPITQQAIVTSGAYPYDNAKASVWQNYYQAMGDYRLLQDRIHQEKDTTIYNNVSAMLRTILAYSTFKVTNYYGDIPYTQAGYAPLKGSVGYKPVYDKQADVYAAMLSDLKWAVDNFSTNSNQYSVGAYETFLQNDITKWIQFANSLRLYVAVTLADKNSTLAATHIAEALTKPLLADGNDIGLWPTKISGLEFQWRQWSFSANCYLRMGSTMWGLMSSNNNKDGSGIFDIRSKLFYEPNGAGEWVPYPQNPTTSTPSEGGAPYSTDRFTTWNKKAGTLYSPVNLYFEQDTKSIPELMLTAAQVHFIKAEVYNRGLGVAANQTTAAAEYNAGIAASLNMWKSIAFNSPVWVVGKPASATATSAEISAVVNNPITKYDAANAANALKQIYAQLWIDQFRQPFDAWTLQRRTGNMTPMSTTNPAYYTANFGTYQRFVYPDPELNYNFDNWKAATGGTDLNSTKIWIAK</sequence>
<dbReference type="RefSeq" id="WP_217789516.1">
    <property type="nucleotide sequence ID" value="NZ_JAHSPG010000001.1"/>
</dbReference>
<keyword evidence="1" id="KW-0449">Lipoprotein</keyword>
<name>A0A9E2S3M1_9BACT</name>
<dbReference type="Pfam" id="PF12771">
    <property type="entry name" value="SusD-like_2"/>
    <property type="match status" value="1"/>
</dbReference>
<dbReference type="InterPro" id="IPR041662">
    <property type="entry name" value="SusD-like_2"/>
</dbReference>
<keyword evidence="2" id="KW-1185">Reference proteome</keyword>
<dbReference type="AlphaFoldDB" id="A0A9E2S3M1"/>
<comment type="caution">
    <text evidence="1">The sequence shown here is derived from an EMBL/GenBank/DDBJ whole genome shotgun (WGS) entry which is preliminary data.</text>
</comment>
<evidence type="ECO:0000313" key="1">
    <source>
        <dbReference type="EMBL" id="MBV4355973.1"/>
    </source>
</evidence>
<protein>
    <submittedName>
        <fullName evidence="1">SusD/RagB family nutrient-binding outer membrane lipoprotein</fullName>
    </submittedName>
</protein>
<accession>A0A9E2S3M1</accession>
<dbReference type="EMBL" id="JAHSPG010000001">
    <property type="protein sequence ID" value="MBV4355973.1"/>
    <property type="molecule type" value="Genomic_DNA"/>
</dbReference>
<proteinExistence type="predicted"/>
<gene>
    <name evidence="1" type="ORF">KTO63_02355</name>
</gene>
<evidence type="ECO:0000313" key="2">
    <source>
        <dbReference type="Proteomes" id="UP000812270"/>
    </source>
</evidence>
<organism evidence="1 2">
    <name type="scientific">Pinibacter aurantiacus</name>
    <dbReference type="NCBI Taxonomy" id="2851599"/>
    <lineage>
        <taxon>Bacteria</taxon>
        <taxon>Pseudomonadati</taxon>
        <taxon>Bacteroidota</taxon>
        <taxon>Chitinophagia</taxon>
        <taxon>Chitinophagales</taxon>
        <taxon>Chitinophagaceae</taxon>
        <taxon>Pinibacter</taxon>
    </lineage>
</organism>
<dbReference type="Proteomes" id="UP000812270">
    <property type="component" value="Unassembled WGS sequence"/>
</dbReference>
<reference evidence="1" key="1">
    <citation type="submission" date="2021-06" db="EMBL/GenBank/DDBJ databases">
        <authorList>
            <person name="Huq M.A."/>
        </authorList>
    </citation>
    <scope>NUCLEOTIDE SEQUENCE</scope>
    <source>
        <strain evidence="1">MAH-26</strain>
    </source>
</reference>